<keyword evidence="1" id="KW-0472">Membrane</keyword>
<keyword evidence="1" id="KW-1133">Transmembrane helix</keyword>
<protein>
    <submittedName>
        <fullName evidence="2">Uncharacterized protein</fullName>
    </submittedName>
</protein>
<sequence>MLWEFYEYTGDALFGMNMQKTMLENGTPLVGHEAVSDTMSDLFVDFFGALIVSVIGYISLRYKKGWLNKFEFKRITSKKKKV</sequence>
<keyword evidence="1" id="KW-0812">Transmembrane</keyword>
<comment type="caution">
    <text evidence="2">The sequence shown here is derived from an EMBL/GenBank/DDBJ whole genome shotgun (WGS) entry which is preliminary data.</text>
</comment>
<organism evidence="2 3">
    <name type="scientific">Listeria floridensis FSL S10-1187</name>
    <dbReference type="NCBI Taxonomy" id="1265817"/>
    <lineage>
        <taxon>Bacteria</taxon>
        <taxon>Bacillati</taxon>
        <taxon>Bacillota</taxon>
        <taxon>Bacilli</taxon>
        <taxon>Bacillales</taxon>
        <taxon>Listeriaceae</taxon>
        <taxon>Listeria</taxon>
    </lineage>
</organism>
<keyword evidence="3" id="KW-1185">Reference proteome</keyword>
<evidence type="ECO:0000313" key="2">
    <source>
        <dbReference type="EMBL" id="EUJ33206.1"/>
    </source>
</evidence>
<feature type="transmembrane region" description="Helical" evidence="1">
    <location>
        <begin position="42"/>
        <end position="60"/>
    </location>
</feature>
<dbReference type="EMBL" id="AODF01000007">
    <property type="protein sequence ID" value="EUJ33206.1"/>
    <property type="molecule type" value="Genomic_DNA"/>
</dbReference>
<dbReference type="Pfam" id="PF09997">
    <property type="entry name" value="DUF2238"/>
    <property type="match status" value="1"/>
</dbReference>
<reference evidence="2 3" key="1">
    <citation type="journal article" date="2014" name="Int. J. Syst. Evol. Microbiol.">
        <title>Listeria floridensis sp. nov., Listeria aquatica sp. nov., Listeria cornellensis sp. nov., Listeria riparia sp. nov. and Listeria grandensis sp. nov., from agricultural and natural environments.</title>
        <authorList>
            <person name="den Bakker H.C."/>
            <person name="Warchocki S."/>
            <person name="Wright E.M."/>
            <person name="Allred A.F."/>
            <person name="Ahlstrom C."/>
            <person name="Manuel C.S."/>
            <person name="Stasiewicz M.J."/>
            <person name="Burrell A."/>
            <person name="Roof S."/>
            <person name="Strawn L."/>
            <person name="Fortes E.D."/>
            <person name="Nightingale K.K."/>
            <person name="Kephart D."/>
            <person name="Wiedmann M."/>
        </authorList>
    </citation>
    <scope>NUCLEOTIDE SEQUENCE [LARGE SCALE GENOMIC DNA]</scope>
    <source>
        <strain evidence="2 3">FSL S10-1187</strain>
    </source>
</reference>
<dbReference type="InterPro" id="IPR014509">
    <property type="entry name" value="YjdF-like"/>
</dbReference>
<proteinExistence type="predicted"/>
<dbReference type="Proteomes" id="UP000019249">
    <property type="component" value="Unassembled WGS sequence"/>
</dbReference>
<evidence type="ECO:0000256" key="1">
    <source>
        <dbReference type="SAM" id="Phobius"/>
    </source>
</evidence>
<gene>
    <name evidence="2" type="ORF">MFLO_04705</name>
</gene>
<accession>A0ABN0RHA6</accession>
<evidence type="ECO:0000313" key="3">
    <source>
        <dbReference type="Proteomes" id="UP000019249"/>
    </source>
</evidence>
<name>A0ABN0RHA6_9LIST</name>